<dbReference type="Proteomes" id="UP001500194">
    <property type="component" value="Unassembled WGS sequence"/>
</dbReference>
<organism evidence="4 5">
    <name type="scientific">Salarchaeum japonicum</name>
    <dbReference type="NCBI Taxonomy" id="555573"/>
    <lineage>
        <taxon>Archaea</taxon>
        <taxon>Methanobacteriati</taxon>
        <taxon>Methanobacteriota</taxon>
        <taxon>Stenosarchaea group</taxon>
        <taxon>Halobacteria</taxon>
        <taxon>Halobacteriales</taxon>
        <taxon>Halobacteriaceae</taxon>
    </lineage>
</organism>
<feature type="domain" description="Transglutaminase-like" evidence="3">
    <location>
        <begin position="287"/>
        <end position="357"/>
    </location>
</feature>
<dbReference type="InterPro" id="IPR002931">
    <property type="entry name" value="Transglutaminase-like"/>
</dbReference>
<gene>
    <name evidence="4" type="ORF">GCM10009019_24720</name>
</gene>
<dbReference type="EMBL" id="BAAADU010000002">
    <property type="protein sequence ID" value="GAA0659274.1"/>
    <property type="molecule type" value="Genomic_DNA"/>
</dbReference>
<feature type="transmembrane region" description="Helical" evidence="2">
    <location>
        <begin position="20"/>
        <end position="40"/>
    </location>
</feature>
<dbReference type="InterPro" id="IPR025403">
    <property type="entry name" value="TgpA-like_C"/>
</dbReference>
<keyword evidence="2" id="KW-1133">Transmembrane helix</keyword>
<evidence type="ECO:0000259" key="3">
    <source>
        <dbReference type="SMART" id="SM00460"/>
    </source>
</evidence>
<evidence type="ECO:0000256" key="2">
    <source>
        <dbReference type="SAM" id="Phobius"/>
    </source>
</evidence>
<feature type="region of interest" description="Disordered" evidence="1">
    <location>
        <begin position="882"/>
        <end position="911"/>
    </location>
</feature>
<dbReference type="Pfam" id="PF13559">
    <property type="entry name" value="DUF4129"/>
    <property type="match status" value="1"/>
</dbReference>
<feature type="compositionally biased region" description="Low complexity" evidence="1">
    <location>
        <begin position="372"/>
        <end position="432"/>
    </location>
</feature>
<evidence type="ECO:0000256" key="1">
    <source>
        <dbReference type="SAM" id="MobiDB-lite"/>
    </source>
</evidence>
<dbReference type="GeneID" id="68572841"/>
<feature type="compositionally biased region" description="Acidic residues" evidence="1">
    <location>
        <begin position="433"/>
        <end position="443"/>
    </location>
</feature>
<keyword evidence="2" id="KW-0472">Membrane</keyword>
<dbReference type="PANTHER" id="PTHR42736:SF1">
    <property type="entry name" value="PROTEIN-GLUTAMINE GAMMA-GLUTAMYLTRANSFERASE"/>
    <property type="match status" value="1"/>
</dbReference>
<feature type="transmembrane region" description="Helical" evidence="2">
    <location>
        <begin position="704"/>
        <end position="724"/>
    </location>
</feature>
<name>A0AAV3T429_9EURY</name>
<dbReference type="SMART" id="SM00460">
    <property type="entry name" value="TGc"/>
    <property type="match status" value="1"/>
</dbReference>
<sequence length="911" mass="94078">MAEGTSLGTDDGGRSVGRALLAAAVVVGVVLATGVAPAFGSVAGGAPLASLLPVVDPPAQSGSSGSSGGGLSGGGLGALNAGSEARVGGDLASNDSAFRSLNDEVHFVVESPQSAYWRTNAYTTYTGSGWSSDGERTAYDPPVASGDGDALAYRVTLRQAATSLPTVWTPRTLDANTDLSVTPTNAVVADSRLPAGTTYAGTSVRPPDDPTVLRSLGTDYPERVESTYTQLPAESRAALTPLVDNLTAGAETPYDAATRVERWLESNKEYSLNVTEELDGDIATQFAFEMDAGYCEYFATTMTAMLRTQGIPARYVVGYSTGEQTGEDEYTVRAMNAHAWVEVYFPDAGWVRFDPTPASERLAQEDQALRNQTGSGYETTTTPTTQEPTDDTTTTPERTTAPDDTTTPDGTTDDTTTSDGSGDSGDGSQSDSGSDDSGSDDSQSESGLSVSLNRTPVPGAAVEVTVRDGGGPLAGVGVTFNGDPVGVTDENGTVVGVVPYARELTVRTETETVVAETEDRSAGFAFTSGSASLPATAANNSSTYAVETNASVSLLGRTVTGNEVTVVAAVDGVPVRDAAVLLDGEHVATTNDTGRARVTLTAEPGNATVRVERDPVNGSATVELERLSLSGEPSLPLALPGTGATVTATLGGDPVGGVPVFLDGERVGVTGADGTLRVSLPVASAATVRASAYGQERTVAFDSLFLHAGGVAVGLLAVLAGGVYGLRRYGTSPRALFAWAVNAAVAVARGAANLVVALAGRAVAAVQRAVDAVANAVRGRRSPRDLAAAFAAWVAALREDAADRARGVRDRFGSTDASDEAEVSAAQRTLRDAWRDFLAATSVRRPSRHTPGELAAHAVERDDLPADAVREVRDAFRSVEYGRRDPDDRLPAVEDAMREIEAARRDDGGEE</sequence>
<dbReference type="SUPFAM" id="SSF54001">
    <property type="entry name" value="Cysteine proteinases"/>
    <property type="match status" value="1"/>
</dbReference>
<feature type="transmembrane region" description="Helical" evidence="2">
    <location>
        <begin position="736"/>
        <end position="759"/>
    </location>
</feature>
<dbReference type="InterPro" id="IPR038765">
    <property type="entry name" value="Papain-like_cys_pep_sf"/>
</dbReference>
<proteinExistence type="predicted"/>
<evidence type="ECO:0000313" key="4">
    <source>
        <dbReference type="EMBL" id="GAA0659274.1"/>
    </source>
</evidence>
<dbReference type="Pfam" id="PF01841">
    <property type="entry name" value="Transglut_core"/>
    <property type="match status" value="1"/>
</dbReference>
<keyword evidence="5" id="KW-1185">Reference proteome</keyword>
<reference evidence="4 5" key="1">
    <citation type="journal article" date="2019" name="Int. J. Syst. Evol. Microbiol.">
        <title>The Global Catalogue of Microorganisms (GCM) 10K type strain sequencing project: providing services to taxonomists for standard genome sequencing and annotation.</title>
        <authorList>
            <consortium name="The Broad Institute Genomics Platform"/>
            <consortium name="The Broad Institute Genome Sequencing Center for Infectious Disease"/>
            <person name="Wu L."/>
            <person name="Ma J."/>
        </authorList>
    </citation>
    <scope>NUCLEOTIDE SEQUENCE [LARGE SCALE GENOMIC DNA]</scope>
    <source>
        <strain evidence="4 5">JCM 16327</strain>
    </source>
</reference>
<dbReference type="InterPro" id="IPR052901">
    <property type="entry name" value="Bact_TGase-like"/>
</dbReference>
<feature type="region of interest" description="Disordered" evidence="1">
    <location>
        <begin position="369"/>
        <end position="456"/>
    </location>
</feature>
<dbReference type="Gene3D" id="3.10.620.30">
    <property type="match status" value="1"/>
</dbReference>
<evidence type="ECO:0000313" key="5">
    <source>
        <dbReference type="Proteomes" id="UP001500194"/>
    </source>
</evidence>
<keyword evidence="2" id="KW-0812">Transmembrane</keyword>
<accession>A0AAV3T429</accession>
<comment type="caution">
    <text evidence="4">The sequence shown here is derived from an EMBL/GenBank/DDBJ whole genome shotgun (WGS) entry which is preliminary data.</text>
</comment>
<dbReference type="PANTHER" id="PTHR42736">
    <property type="entry name" value="PROTEIN-GLUTAMINE GAMMA-GLUTAMYLTRANSFERASE"/>
    <property type="match status" value="1"/>
</dbReference>
<dbReference type="RefSeq" id="WP_227262219.1">
    <property type="nucleotide sequence ID" value="NZ_BAAADU010000002.1"/>
</dbReference>
<protein>
    <recommendedName>
        <fullName evidence="3">Transglutaminase-like domain-containing protein</fullName>
    </recommendedName>
</protein>
<dbReference type="AlphaFoldDB" id="A0AAV3T429"/>